<evidence type="ECO:0000313" key="15">
    <source>
        <dbReference type="EMBL" id="MBC1173794.1"/>
    </source>
</evidence>
<name>A0A7G3AP96_LUTLO</name>
<keyword evidence="6 11" id="KW-0630">Potassium</keyword>
<comment type="subcellular location">
    <subcellularLocation>
        <location evidence="1 11">Membrane</location>
        <topology evidence="1 11">Multi-pass membrane protein</topology>
    </subcellularLocation>
</comment>
<evidence type="ECO:0000256" key="6">
    <source>
        <dbReference type="ARBA" id="ARBA00022958"/>
    </source>
</evidence>
<dbReference type="SUPFAM" id="SSF81296">
    <property type="entry name" value="E set domains"/>
    <property type="match status" value="1"/>
</dbReference>
<dbReference type="Pfam" id="PF17655">
    <property type="entry name" value="IRK_C"/>
    <property type="match status" value="1"/>
</dbReference>
<evidence type="ECO:0000256" key="1">
    <source>
        <dbReference type="ARBA" id="ARBA00004141"/>
    </source>
</evidence>
<dbReference type="InterPro" id="IPR014756">
    <property type="entry name" value="Ig_E-set"/>
</dbReference>
<evidence type="ECO:0000256" key="10">
    <source>
        <dbReference type="ARBA" id="ARBA00023303"/>
    </source>
</evidence>
<proteinExistence type="inferred from homology"/>
<evidence type="ECO:0000256" key="12">
    <source>
        <dbReference type="SAM" id="Phobius"/>
    </source>
</evidence>
<keyword evidence="7 12" id="KW-1133">Transmembrane helix</keyword>
<evidence type="ECO:0000256" key="11">
    <source>
        <dbReference type="RuleBase" id="RU003822"/>
    </source>
</evidence>
<dbReference type="SUPFAM" id="SSF81324">
    <property type="entry name" value="Voltage-gated potassium channels"/>
    <property type="match status" value="1"/>
</dbReference>
<dbReference type="PANTHER" id="PTHR11767:SF115">
    <property type="entry name" value="INWARDLY RECTIFYING POTASSIUM CHANNEL 3, ISOFORM D"/>
    <property type="match status" value="1"/>
</dbReference>
<evidence type="ECO:0000256" key="9">
    <source>
        <dbReference type="ARBA" id="ARBA00023136"/>
    </source>
</evidence>
<keyword evidence="5 11" id="KW-0851">Voltage-gated channel</keyword>
<evidence type="ECO:0000256" key="4">
    <source>
        <dbReference type="ARBA" id="ARBA00022692"/>
    </source>
</evidence>
<dbReference type="InterPro" id="IPR041647">
    <property type="entry name" value="IRK_C"/>
</dbReference>
<dbReference type="Gene3D" id="2.60.40.1400">
    <property type="entry name" value="G protein-activated inward rectifier potassium channel 1"/>
    <property type="match status" value="1"/>
</dbReference>
<keyword evidence="3 11" id="KW-0633">Potassium transport</keyword>
<dbReference type="GO" id="GO:0005886">
    <property type="term" value="C:plasma membrane"/>
    <property type="evidence" value="ECO:0007669"/>
    <property type="project" value="TreeGrafter"/>
</dbReference>
<dbReference type="GO" id="GO:0034702">
    <property type="term" value="C:monoatomic ion channel complex"/>
    <property type="evidence" value="ECO:0007669"/>
    <property type="project" value="UniProtKB-KW"/>
</dbReference>
<sequence>MENDGSGSPYARRFPNADKFTFDVRQKEAAEAVLDEEQRFTLRKSFQSAPNSPYAKRREPQVDVGIEMKEVHREDAIEVAPEDESSEEDGVVQLEGEAHNLPVELVRKPSMQSLRQRRDPLFQGTRTKRTRRVIHRNGKRNVTLMHIPQRSARFFKDFVTTLIEEQWRYTLALFAFTFFSCWILFALLWYLIAYAHGDLKRDPETGERLSDGGRPCIEEATGMASFLLFSIETQVGIGFGVRFPTEECPEALFLMVVQLILSVAIEGAMVGIVYAKMVRPTKSSSGQLKFSRKAVVCCQDGRLCLMFRICDTQENHVIGTTVKAFWMEARKTREGERINQFQHTLTIEDSGHIFLLWPSTVVHVIDERSPLYDVSARDLLSKNFEIVVTMTGGCRSTGQLTQTRTSYLPRDILWGHKFLNLLTYSHERQAYVADYEKFDALTQIDTPLCSARRLEEIFTEVTTIMQHDMYSSHSHFRRISEGSWEGSADEPIVFTAERHNSHPELKSI</sequence>
<dbReference type="PRINTS" id="PR01320">
    <property type="entry name" value="KIRCHANNEL"/>
</dbReference>
<evidence type="ECO:0000256" key="2">
    <source>
        <dbReference type="ARBA" id="ARBA00022448"/>
    </source>
</evidence>
<dbReference type="VEuPathDB" id="VectorBase:LLONM1_008828"/>
<dbReference type="GO" id="GO:1990573">
    <property type="term" value="P:potassium ion import across plasma membrane"/>
    <property type="evidence" value="ECO:0007669"/>
    <property type="project" value="TreeGrafter"/>
</dbReference>
<comment type="similarity">
    <text evidence="11">Belongs to the inward rectifier-type potassium channel (TC 1.A.2.1) family.</text>
</comment>
<evidence type="ECO:0000256" key="7">
    <source>
        <dbReference type="ARBA" id="ARBA00022989"/>
    </source>
</evidence>
<dbReference type="InterPro" id="IPR013518">
    <property type="entry name" value="K_chnl_inward-rec_Kir_cyto"/>
</dbReference>
<dbReference type="EMBL" id="GITU01005091">
    <property type="protein sequence ID" value="MBC1173794.1"/>
    <property type="molecule type" value="Transcribed_RNA"/>
</dbReference>
<evidence type="ECO:0000259" key="14">
    <source>
        <dbReference type="Pfam" id="PF17655"/>
    </source>
</evidence>
<reference evidence="15" key="1">
    <citation type="journal article" date="2020" name="BMC">
        <title>Leishmania infection induces a limited differential gene expression in the sand fly midgut.</title>
        <authorList>
            <person name="Coutinho-Abreu I.V."/>
            <person name="Serafim T.D."/>
            <person name="Meneses C."/>
            <person name="Kamhawi S."/>
            <person name="Oliveira F."/>
            <person name="Valenzuela J.G."/>
        </authorList>
    </citation>
    <scope>NUCLEOTIDE SEQUENCE</scope>
    <source>
        <strain evidence="15">Jacobina</strain>
        <tissue evidence="15">Midgut</tissue>
    </source>
</reference>
<dbReference type="AlphaFoldDB" id="A0A7G3AP96"/>
<dbReference type="InterPro" id="IPR040445">
    <property type="entry name" value="Kir_TM"/>
</dbReference>
<dbReference type="Pfam" id="PF01007">
    <property type="entry name" value="IRK"/>
    <property type="match status" value="1"/>
</dbReference>
<keyword evidence="8 11" id="KW-0406">Ion transport</keyword>
<dbReference type="PANTHER" id="PTHR11767">
    <property type="entry name" value="INWARD RECTIFIER POTASSIUM CHANNEL"/>
    <property type="match status" value="1"/>
</dbReference>
<dbReference type="GO" id="GO:0034765">
    <property type="term" value="P:regulation of monoatomic ion transmembrane transport"/>
    <property type="evidence" value="ECO:0007669"/>
    <property type="project" value="TreeGrafter"/>
</dbReference>
<evidence type="ECO:0000256" key="3">
    <source>
        <dbReference type="ARBA" id="ARBA00022538"/>
    </source>
</evidence>
<keyword evidence="2 11" id="KW-0813">Transport</keyword>
<feature type="transmembrane region" description="Helical" evidence="12">
    <location>
        <begin position="251"/>
        <end position="275"/>
    </location>
</feature>
<keyword evidence="4 11" id="KW-0812">Transmembrane</keyword>
<evidence type="ECO:0000256" key="5">
    <source>
        <dbReference type="ARBA" id="ARBA00022882"/>
    </source>
</evidence>
<evidence type="ECO:0000256" key="8">
    <source>
        <dbReference type="ARBA" id="ARBA00023065"/>
    </source>
</evidence>
<accession>A0A7G3AP96</accession>
<protein>
    <submittedName>
        <fullName evidence="15">Putative kir3 channel protein</fullName>
    </submittedName>
</protein>
<dbReference type="Gene3D" id="1.10.287.70">
    <property type="match status" value="1"/>
</dbReference>
<feature type="transmembrane region" description="Helical" evidence="12">
    <location>
        <begin position="171"/>
        <end position="192"/>
    </location>
</feature>
<dbReference type="GO" id="GO:0005242">
    <property type="term" value="F:inward rectifier potassium channel activity"/>
    <property type="evidence" value="ECO:0007669"/>
    <property type="project" value="InterPro"/>
</dbReference>
<dbReference type="InterPro" id="IPR016449">
    <property type="entry name" value="K_chnl_inward-rec_Kir"/>
</dbReference>
<keyword evidence="10 11" id="KW-0407">Ion channel</keyword>
<feature type="domain" description="Potassium channel inwardly rectifying transmembrane" evidence="13">
    <location>
        <begin position="134"/>
        <end position="280"/>
    </location>
</feature>
<feature type="domain" description="Inward rectifier potassium channel C-terminal" evidence="14">
    <location>
        <begin position="288"/>
        <end position="456"/>
    </location>
</feature>
<evidence type="ECO:0000259" key="13">
    <source>
        <dbReference type="Pfam" id="PF01007"/>
    </source>
</evidence>
<keyword evidence="9 12" id="KW-0472">Membrane</keyword>
<organism evidence="15">
    <name type="scientific">Lutzomyia longipalpis</name>
    <name type="common">Sand fly</name>
    <dbReference type="NCBI Taxonomy" id="7200"/>
    <lineage>
        <taxon>Eukaryota</taxon>
        <taxon>Metazoa</taxon>
        <taxon>Ecdysozoa</taxon>
        <taxon>Arthropoda</taxon>
        <taxon>Hexapoda</taxon>
        <taxon>Insecta</taxon>
        <taxon>Pterygota</taxon>
        <taxon>Neoptera</taxon>
        <taxon>Endopterygota</taxon>
        <taxon>Diptera</taxon>
        <taxon>Nematocera</taxon>
        <taxon>Psychodoidea</taxon>
        <taxon>Psychodidae</taxon>
        <taxon>Lutzomyia</taxon>
        <taxon>Lutzomyia</taxon>
    </lineage>
</organism>